<proteinExistence type="inferred from homology"/>
<dbReference type="PROSITE" id="PS51207">
    <property type="entry name" value="PXA"/>
    <property type="match status" value="1"/>
</dbReference>
<dbReference type="SMART" id="SM00312">
    <property type="entry name" value="PX"/>
    <property type="match status" value="1"/>
</dbReference>
<dbReference type="InParanoid" id="Q6FP53"/>
<keyword evidence="7" id="KW-1185">Reference proteome</keyword>
<dbReference type="PROSITE" id="PS50195">
    <property type="entry name" value="PX"/>
    <property type="match status" value="1"/>
</dbReference>
<name>Q6FP53_CANGA</name>
<dbReference type="Pfam" id="PF08628">
    <property type="entry name" value="Nexin_C"/>
    <property type="match status" value="1"/>
</dbReference>
<keyword evidence="2" id="KW-0472">Membrane</keyword>
<gene>
    <name evidence="5 6" type="ordered locus">CAGL0J06556g</name>
</gene>
<dbReference type="InterPro" id="IPR036871">
    <property type="entry name" value="PX_dom_sf"/>
</dbReference>
<dbReference type="InterPro" id="IPR003114">
    <property type="entry name" value="Phox_assoc"/>
</dbReference>
<dbReference type="OMA" id="AMYVVEV"/>
<evidence type="ECO:0000313" key="7">
    <source>
        <dbReference type="Proteomes" id="UP000002428"/>
    </source>
</evidence>
<dbReference type="HOGENOM" id="CLU_002131_1_0_1"/>
<sequence length="1078" mass="125107">MQKLPSVFGFAILLFVPSLFRNGLLILCILSLAIIFLLCSIIKLQNFITGSHFKSKRINEIVSCHKNILPNNVATYKSKFITIDKYPRTASEIREIIEFIVTDFIQSWLLRIEKDNDQSLPNLIQSLLENTTDKIATIQADKNIVDIISTKCIPKITKHINIYKRCVTTEANLKRQTTLHKNSLHLAVEFNKYQKFHRNVSLRNHILDDSVKNYCLDKAQLIQKRILNENEASSTIVSSLVKEILAGSVLYPLINKLINPYDINLQIISMSERILKETKQVSRIRQLLNEETDTSGTTEELINNAKVWWLFKELPINNKQYELSLRYITTCGQIVPLHNIGYVLLLCFGILDDNIDKKASKQRLLLMLNLVEMRLKTFNSKLIYGPSLSSKVLNSKNSWRESTQFVKNFISTITFADIVQQNELILFFEEFLANENNINLKPLLSFICESNLILTPLDDSYEEDQSIVEPLAFYRQLKQFITETMIHALRNINAERTDNIMNFMSQNEPDMNIYFIDCLKSIRFLNNLVENILKQYFEQFKSSASFLNMITSSKFFQTNVYIKGILEFSLRQKSEDYSQENATNMGTKNSRIDQKLESIIFENGILANDLPKRNVEDSTLANALLDNYDKDKSIDDIQLSVPQESKELLFRPGLKSFKDIKEAIADLTLKINQTEKEDEILDHLLLKAELINDKEQLRILSKSKRAMKKDIERMDVARQLLLIQESSNALYGTTEVSISSFYEDVDEGGKKLITFYLVNVKRQNGDKSTSWEVSRRFNEFAVLYKYLHANYSKKLKKLDLSFPSKIPITENYNIAKVDICNERRIKFELFLNQLLQIQEICEDDLFRTFLTNPLSFSINRNPEELPLINNSQSYECIPELSLMDEGLRSTDDLVYDNKYLTSHYAKVPTSNETKSTVKIISEFFIAIFSSRTNSRWLRGRAIVTLLQQLMGSTIDKYMKEQGDKWSSDSHVSDLLASLKFLLWGPNGTFRRPKVDKKEISSNEKRKVEIKAFQMMQTLFIEQFGTFIGYQRSKEASKSLHEMLQNQYLNCNLVFELFDDIIDEFLLRKEELETNKITM</sequence>
<accession>Q6FP53</accession>
<dbReference type="Gene3D" id="3.30.1520.10">
    <property type="entry name" value="Phox-like domain"/>
    <property type="match status" value="1"/>
</dbReference>
<dbReference type="FunCoup" id="Q6FP53">
    <property type="interactions" value="54"/>
</dbReference>
<dbReference type="EMBL" id="CR380956">
    <property type="protein sequence ID" value="CAG60942.1"/>
    <property type="molecule type" value="Genomic_DNA"/>
</dbReference>
<dbReference type="SMART" id="SM00313">
    <property type="entry name" value="PXA"/>
    <property type="match status" value="1"/>
</dbReference>
<dbReference type="PANTHER" id="PTHR22775">
    <property type="entry name" value="SORTING NEXIN"/>
    <property type="match status" value="1"/>
</dbReference>
<dbReference type="SUPFAM" id="SSF64268">
    <property type="entry name" value="PX domain"/>
    <property type="match status" value="1"/>
</dbReference>
<dbReference type="CDD" id="cd06876">
    <property type="entry name" value="PX_MDM1p"/>
    <property type="match status" value="1"/>
</dbReference>
<evidence type="ECO:0008006" key="8">
    <source>
        <dbReference type="Google" id="ProtNLM"/>
    </source>
</evidence>
<evidence type="ECO:0000313" key="6">
    <source>
        <dbReference type="EMBL" id="CAG60942.1"/>
    </source>
</evidence>
<protein>
    <recommendedName>
        <fullName evidence="8">Structural protein MDM1</fullName>
    </recommendedName>
</protein>
<evidence type="ECO:0000313" key="5">
    <source>
        <dbReference type="CGD" id="CAL0133586"/>
    </source>
</evidence>
<evidence type="ECO:0000259" key="4">
    <source>
        <dbReference type="PROSITE" id="PS51207"/>
    </source>
</evidence>
<keyword evidence="2" id="KW-0812">Transmembrane</keyword>
<dbReference type="VEuPathDB" id="FungiDB:CAGL0J06556g"/>
<keyword evidence="2" id="KW-1133">Transmembrane helix</keyword>
<dbReference type="Proteomes" id="UP000002428">
    <property type="component" value="Chromosome J"/>
</dbReference>
<dbReference type="InterPro" id="IPR013937">
    <property type="entry name" value="Sorting_nexin_C"/>
</dbReference>
<feature type="transmembrane region" description="Helical" evidence="2">
    <location>
        <begin position="7"/>
        <end position="38"/>
    </location>
</feature>
<dbReference type="Pfam" id="PF00787">
    <property type="entry name" value="PX"/>
    <property type="match status" value="1"/>
</dbReference>
<dbReference type="AlphaFoldDB" id="Q6FP53"/>
<dbReference type="InterPro" id="IPR001683">
    <property type="entry name" value="PX_dom"/>
</dbReference>
<feature type="domain" description="PX" evidence="3">
    <location>
        <begin position="734"/>
        <end position="857"/>
    </location>
</feature>
<dbReference type="KEGG" id="cgr:2889543"/>
<evidence type="ECO:0000256" key="2">
    <source>
        <dbReference type="SAM" id="Phobius"/>
    </source>
</evidence>
<dbReference type="CGD" id="CAL0133586">
    <property type="gene designation" value="CAGL0J06556g"/>
</dbReference>
<feature type="domain" description="PXA" evidence="4">
    <location>
        <begin position="86"/>
        <end position="272"/>
    </location>
</feature>
<dbReference type="STRING" id="284593.Q6FP53"/>
<dbReference type="GO" id="GO:0035091">
    <property type="term" value="F:phosphatidylinositol binding"/>
    <property type="evidence" value="ECO:0007669"/>
    <property type="project" value="InterPro"/>
</dbReference>
<dbReference type="Pfam" id="PF02194">
    <property type="entry name" value="PXA"/>
    <property type="match status" value="1"/>
</dbReference>
<organism evidence="6 7">
    <name type="scientific">Candida glabrata (strain ATCC 2001 / BCRC 20586 / JCM 3761 / NBRC 0622 / NRRL Y-65 / CBS 138)</name>
    <name type="common">Yeast</name>
    <name type="synonym">Nakaseomyces glabratus</name>
    <dbReference type="NCBI Taxonomy" id="284593"/>
    <lineage>
        <taxon>Eukaryota</taxon>
        <taxon>Fungi</taxon>
        <taxon>Dikarya</taxon>
        <taxon>Ascomycota</taxon>
        <taxon>Saccharomycotina</taxon>
        <taxon>Saccharomycetes</taxon>
        <taxon>Saccharomycetales</taxon>
        <taxon>Saccharomycetaceae</taxon>
        <taxon>Nakaseomyces</taxon>
    </lineage>
</organism>
<dbReference type="eggNOG" id="KOG2101">
    <property type="taxonomic scope" value="Eukaryota"/>
</dbReference>
<dbReference type="PANTHER" id="PTHR22775:SF3">
    <property type="entry name" value="SORTING NEXIN-13"/>
    <property type="match status" value="1"/>
</dbReference>
<evidence type="ECO:0000259" key="3">
    <source>
        <dbReference type="PROSITE" id="PS50195"/>
    </source>
</evidence>
<evidence type="ECO:0000256" key="1">
    <source>
        <dbReference type="ARBA" id="ARBA00010883"/>
    </source>
</evidence>
<reference evidence="6 7" key="1">
    <citation type="journal article" date="2004" name="Nature">
        <title>Genome evolution in yeasts.</title>
        <authorList>
            <consortium name="Genolevures"/>
            <person name="Dujon B."/>
            <person name="Sherman D."/>
            <person name="Fischer G."/>
            <person name="Durrens P."/>
            <person name="Casaregola S."/>
            <person name="Lafontaine I."/>
            <person name="de Montigny J."/>
            <person name="Marck C."/>
            <person name="Neuveglise C."/>
            <person name="Talla E."/>
            <person name="Goffard N."/>
            <person name="Frangeul L."/>
            <person name="Aigle M."/>
            <person name="Anthouard V."/>
            <person name="Babour A."/>
            <person name="Barbe V."/>
            <person name="Barnay S."/>
            <person name="Blanchin S."/>
            <person name="Beckerich J.M."/>
            <person name="Beyne E."/>
            <person name="Bleykasten C."/>
            <person name="Boisrame A."/>
            <person name="Boyer J."/>
            <person name="Cattolico L."/>
            <person name="Confanioleri F."/>
            <person name="de Daruvar A."/>
            <person name="Despons L."/>
            <person name="Fabre E."/>
            <person name="Fairhead C."/>
            <person name="Ferry-Dumazet H."/>
            <person name="Groppi A."/>
            <person name="Hantraye F."/>
            <person name="Hennequin C."/>
            <person name="Jauniaux N."/>
            <person name="Joyet P."/>
            <person name="Kachouri R."/>
            <person name="Kerrest A."/>
            <person name="Koszul R."/>
            <person name="Lemaire M."/>
            <person name="Lesur I."/>
            <person name="Ma L."/>
            <person name="Muller H."/>
            <person name="Nicaud J.M."/>
            <person name="Nikolski M."/>
            <person name="Oztas S."/>
            <person name="Ozier-Kalogeropoulos O."/>
            <person name="Pellenz S."/>
            <person name="Potier S."/>
            <person name="Richard G.F."/>
            <person name="Straub M.L."/>
            <person name="Suleau A."/>
            <person name="Swennene D."/>
            <person name="Tekaia F."/>
            <person name="Wesolowski-Louvel M."/>
            <person name="Westhof E."/>
            <person name="Wirth B."/>
            <person name="Zeniou-Meyer M."/>
            <person name="Zivanovic I."/>
            <person name="Bolotin-Fukuhara M."/>
            <person name="Thierry A."/>
            <person name="Bouchier C."/>
            <person name="Caudron B."/>
            <person name="Scarpelli C."/>
            <person name="Gaillardin C."/>
            <person name="Weissenbach J."/>
            <person name="Wincker P."/>
            <person name="Souciet J.L."/>
        </authorList>
    </citation>
    <scope>NUCLEOTIDE SEQUENCE [LARGE SCALE GENOMIC DNA]</scope>
    <source>
        <strain evidence="7">ATCC 2001 / BCRC 20586 / JCM 3761 / NBRC 0622 / NRRL Y-65 / CBS 138</strain>
    </source>
</reference>
<comment type="similarity">
    <text evidence="1">Belongs to the sorting nexin family.</text>
</comment>